<dbReference type="STRING" id="665118.SAMN02983003_0069"/>
<dbReference type="RefSeq" id="WP_072338450.1">
    <property type="nucleotide sequence ID" value="NZ_FPKU01000001.1"/>
</dbReference>
<evidence type="ECO:0000313" key="3">
    <source>
        <dbReference type="EMBL" id="SFZ80688.1"/>
    </source>
</evidence>
<name>A0A1K2HTN7_9HYPH</name>
<dbReference type="Pfam" id="PF04909">
    <property type="entry name" value="Amidohydro_2"/>
    <property type="match status" value="1"/>
</dbReference>
<reference evidence="3 4" key="1">
    <citation type="submission" date="2016-11" db="EMBL/GenBank/DDBJ databases">
        <authorList>
            <person name="Jaros S."/>
            <person name="Januszkiewicz K."/>
            <person name="Wedrychowicz H."/>
        </authorList>
    </citation>
    <scope>NUCLEOTIDE SEQUENCE [LARGE SCALE GENOMIC DNA]</scope>
    <source>
        <strain evidence="3 4">ATCC 23634</strain>
    </source>
</reference>
<dbReference type="OrthoDB" id="9787654at2"/>
<evidence type="ECO:0000256" key="1">
    <source>
        <dbReference type="ARBA" id="ARBA00038310"/>
    </source>
</evidence>
<evidence type="ECO:0000259" key="2">
    <source>
        <dbReference type="Pfam" id="PF04909"/>
    </source>
</evidence>
<dbReference type="SUPFAM" id="SSF51556">
    <property type="entry name" value="Metallo-dependent hydrolases"/>
    <property type="match status" value="1"/>
</dbReference>
<proteinExistence type="inferred from homology"/>
<protein>
    <submittedName>
        <fullName evidence="3">Predicted metal-dependent hydrolase, TIM-barrel fold</fullName>
    </submittedName>
</protein>
<dbReference type="PANTHER" id="PTHR43569:SF1">
    <property type="entry name" value="BLL3371 PROTEIN"/>
    <property type="match status" value="1"/>
</dbReference>
<dbReference type="EMBL" id="FPKU01000001">
    <property type="protein sequence ID" value="SFZ80688.1"/>
    <property type="molecule type" value="Genomic_DNA"/>
</dbReference>
<keyword evidence="4" id="KW-1185">Reference proteome</keyword>
<feature type="domain" description="Amidohydrolase-related" evidence="2">
    <location>
        <begin position="27"/>
        <end position="350"/>
    </location>
</feature>
<dbReference type="PANTHER" id="PTHR43569">
    <property type="entry name" value="AMIDOHYDROLASE"/>
    <property type="match status" value="1"/>
</dbReference>
<comment type="similarity">
    <text evidence="1">Belongs to the metallo-dependent hydrolases superfamily.</text>
</comment>
<dbReference type="InterPro" id="IPR032466">
    <property type="entry name" value="Metal_Hydrolase"/>
</dbReference>
<dbReference type="InterPro" id="IPR052350">
    <property type="entry name" value="Metallo-dep_Lactonases"/>
</dbReference>
<keyword evidence="3" id="KW-0378">Hydrolase</keyword>
<dbReference type="AlphaFoldDB" id="A0A1K2HTN7"/>
<dbReference type="InterPro" id="IPR006680">
    <property type="entry name" value="Amidohydro-rel"/>
</dbReference>
<organism evidence="3 4">
    <name type="scientific">Devosia enhydra</name>
    <dbReference type="NCBI Taxonomy" id="665118"/>
    <lineage>
        <taxon>Bacteria</taxon>
        <taxon>Pseudomonadati</taxon>
        <taxon>Pseudomonadota</taxon>
        <taxon>Alphaproteobacteria</taxon>
        <taxon>Hyphomicrobiales</taxon>
        <taxon>Devosiaceae</taxon>
        <taxon>Devosia</taxon>
    </lineage>
</organism>
<sequence>MPGLGLPDDDWLALRREPILDPGQRICDPHHHFWDRPVPGAGRFCYLFDEFLADLLTGHNIIASVAVEAGALMREGLEPGTMYRQSGPPELASLGETEFLHGYGAMAASGLYCPPGIVSGIVAFVDLRLGARVADILERHMAFGRVRGIRNLTWHHPDPAFAFSDLAIVPGTLESPGFREGFACLAKHDLAYDATAFEPQFPELLALARAFPLQRIVLNHLGGILGSGPYAGRRDEAFAFWRDGLRDLATCPNIFVKIGGMSAQRGGFDLRNRPEPASSEELARLWAPYAHTVIDLFGPARVMFESNYPVERQFVPYPVLWNAFKRLVSGYTPEERDQMLFVTAARFYRLPISI</sequence>
<dbReference type="GO" id="GO:0016787">
    <property type="term" value="F:hydrolase activity"/>
    <property type="evidence" value="ECO:0007669"/>
    <property type="project" value="UniProtKB-KW"/>
</dbReference>
<dbReference type="Proteomes" id="UP000183447">
    <property type="component" value="Unassembled WGS sequence"/>
</dbReference>
<evidence type="ECO:0000313" key="4">
    <source>
        <dbReference type="Proteomes" id="UP000183447"/>
    </source>
</evidence>
<gene>
    <name evidence="3" type="ORF">SAMN02983003_0069</name>
</gene>
<accession>A0A1K2HTN7</accession>
<dbReference type="Gene3D" id="3.20.20.140">
    <property type="entry name" value="Metal-dependent hydrolases"/>
    <property type="match status" value="1"/>
</dbReference>